<evidence type="ECO:0000313" key="7">
    <source>
        <dbReference type="Proteomes" id="UP001527057"/>
    </source>
</evidence>
<keyword evidence="4" id="KW-0067">ATP-binding</keyword>
<dbReference type="PANTHER" id="PTHR24348:SF22">
    <property type="entry name" value="NON-SPECIFIC SERINE_THREONINE PROTEIN KINASE"/>
    <property type="match status" value="1"/>
</dbReference>
<protein>
    <submittedName>
        <fullName evidence="6">Serine/threonine protein kinase</fullName>
    </submittedName>
</protein>
<feature type="domain" description="Protein kinase" evidence="5">
    <location>
        <begin position="16"/>
        <end position="280"/>
    </location>
</feature>
<keyword evidence="7" id="KW-1185">Reference proteome</keyword>
<keyword evidence="2" id="KW-0547">Nucleotide-binding</keyword>
<evidence type="ECO:0000256" key="2">
    <source>
        <dbReference type="ARBA" id="ARBA00022741"/>
    </source>
</evidence>
<evidence type="ECO:0000313" key="6">
    <source>
        <dbReference type="EMBL" id="MCY9576353.1"/>
    </source>
</evidence>
<keyword evidence="3 6" id="KW-0418">Kinase</keyword>
<gene>
    <name evidence="6" type="ORF">M5W27_11080</name>
</gene>
<sequence>MESVIEQYLKENTDMSISDEVIGIGGMKKVYMGHINSQNIDCVVKVVEVNSTNSEKRTRRELEILKSLDSDFFPKIYDVFEKKDSHGNKFIIIIEQFIDGSNLREYIKEKEIDEKEAIEISYQLMLALQIVHQKGLVHRDVKPENIMLTKDSKVVLLDFGIARDLIADSITSDLSPYGPMTVGYAAPEQIHNKKRLISARTDFFSWAVVFVELLNGKNLLKEGTSTPSEVINRTLKLNEHLILIKCTDIQVEQIIRKNLNSEVHRRSNSELEILKVLEAS</sequence>
<comment type="caution">
    <text evidence="6">The sequence shown here is derived from an EMBL/GenBank/DDBJ whole genome shotgun (WGS) entry which is preliminary data.</text>
</comment>
<reference evidence="6 7" key="1">
    <citation type="submission" date="2022-05" db="EMBL/GenBank/DDBJ databases">
        <title>Genome Sequencing of Bee-Associated Microbes.</title>
        <authorList>
            <person name="Dunlap C."/>
        </authorList>
    </citation>
    <scope>NUCLEOTIDE SEQUENCE [LARGE SCALE GENOMIC DNA]</scope>
    <source>
        <strain evidence="6 7">CBP-1093</strain>
    </source>
</reference>
<dbReference type="Gene3D" id="1.10.510.10">
    <property type="entry name" value="Transferase(Phosphotransferase) domain 1"/>
    <property type="match status" value="1"/>
</dbReference>
<keyword evidence="6" id="KW-0723">Serine/threonine-protein kinase</keyword>
<dbReference type="SMART" id="SM00220">
    <property type="entry name" value="S_TKc"/>
    <property type="match status" value="1"/>
</dbReference>
<evidence type="ECO:0000256" key="4">
    <source>
        <dbReference type="ARBA" id="ARBA00022840"/>
    </source>
</evidence>
<dbReference type="InterPro" id="IPR008271">
    <property type="entry name" value="Ser/Thr_kinase_AS"/>
</dbReference>
<dbReference type="InterPro" id="IPR011009">
    <property type="entry name" value="Kinase-like_dom_sf"/>
</dbReference>
<organism evidence="6 7">
    <name type="scientific">Bacillus xiamenensis</name>
    <dbReference type="NCBI Taxonomy" id="1178537"/>
    <lineage>
        <taxon>Bacteria</taxon>
        <taxon>Bacillati</taxon>
        <taxon>Bacillota</taxon>
        <taxon>Bacilli</taxon>
        <taxon>Bacillales</taxon>
        <taxon>Bacillaceae</taxon>
        <taxon>Bacillus</taxon>
    </lineage>
</organism>
<dbReference type="GO" id="GO:0004674">
    <property type="term" value="F:protein serine/threonine kinase activity"/>
    <property type="evidence" value="ECO:0007669"/>
    <property type="project" value="UniProtKB-KW"/>
</dbReference>
<dbReference type="PROSITE" id="PS00108">
    <property type="entry name" value="PROTEIN_KINASE_ST"/>
    <property type="match status" value="1"/>
</dbReference>
<dbReference type="Proteomes" id="UP001527057">
    <property type="component" value="Unassembled WGS sequence"/>
</dbReference>
<dbReference type="InterPro" id="IPR000719">
    <property type="entry name" value="Prot_kinase_dom"/>
</dbReference>
<evidence type="ECO:0000259" key="5">
    <source>
        <dbReference type="PROSITE" id="PS50011"/>
    </source>
</evidence>
<keyword evidence="1" id="KW-0808">Transferase</keyword>
<proteinExistence type="predicted"/>
<dbReference type="RefSeq" id="WP_197227214.1">
    <property type="nucleotide sequence ID" value="NZ_JAMDMH010000023.1"/>
</dbReference>
<evidence type="ECO:0000256" key="1">
    <source>
        <dbReference type="ARBA" id="ARBA00022679"/>
    </source>
</evidence>
<dbReference type="CDD" id="cd14014">
    <property type="entry name" value="STKc_PknB_like"/>
    <property type="match status" value="1"/>
</dbReference>
<dbReference type="Pfam" id="PF00069">
    <property type="entry name" value="Pkinase"/>
    <property type="match status" value="1"/>
</dbReference>
<name>A0ABT4F6R5_9BACI</name>
<dbReference type="PROSITE" id="PS50011">
    <property type="entry name" value="PROTEIN_KINASE_DOM"/>
    <property type="match status" value="1"/>
</dbReference>
<accession>A0ABT4F6R5</accession>
<dbReference type="InterPro" id="IPR045269">
    <property type="entry name" value="Atg1-like"/>
</dbReference>
<evidence type="ECO:0000256" key="3">
    <source>
        <dbReference type="ARBA" id="ARBA00022777"/>
    </source>
</evidence>
<dbReference type="PANTHER" id="PTHR24348">
    <property type="entry name" value="SERINE/THREONINE-PROTEIN KINASE UNC-51-RELATED"/>
    <property type="match status" value="1"/>
</dbReference>
<dbReference type="EMBL" id="JAMDMH010000023">
    <property type="protein sequence ID" value="MCY9576353.1"/>
    <property type="molecule type" value="Genomic_DNA"/>
</dbReference>
<dbReference type="SUPFAM" id="SSF56112">
    <property type="entry name" value="Protein kinase-like (PK-like)"/>
    <property type="match status" value="1"/>
</dbReference>